<evidence type="ECO:0000256" key="2">
    <source>
        <dbReference type="ARBA" id="ARBA00010291"/>
    </source>
</evidence>
<dbReference type="AlphaFoldDB" id="A0A5N6QG21"/>
<gene>
    <name evidence="5" type="ORF">FH972_002050</name>
</gene>
<dbReference type="GO" id="GO:0051455">
    <property type="term" value="P:spindle attachment to meiosis I kinetochore"/>
    <property type="evidence" value="ECO:0007669"/>
    <property type="project" value="TreeGrafter"/>
</dbReference>
<dbReference type="GO" id="GO:0019237">
    <property type="term" value="F:centromeric DNA binding"/>
    <property type="evidence" value="ECO:0007669"/>
    <property type="project" value="InterPro"/>
</dbReference>
<evidence type="ECO:0000313" key="5">
    <source>
        <dbReference type="EMBL" id="KAE7997411.1"/>
    </source>
</evidence>
<sequence length="911" mass="101137">MVAEPWSSDPVDPLSAYSGLALFPRTFGVAPDPSKPYDPDTDLDAIHNHLKSLALQCPNKFLEEAKMVLEGSSELANYPAIKEKNVAVEDKESLQARRPALGRKRARFFLKSNLIQPTENLEPSLDIEQLKDPEEFFLAYERLENAKRELQKQIGGVSLDLNEHNPSKTARQRRPGILGRSVRYKHRYSSLISENNENILSSQETFDSGIVSPTNDISQRKTDQDLASKERYTAGSMDNPESKVSEILDELLSGNFEDMEGDRAVSILQKRLQIKPIDLEKLNLPELRDIQKINLKSSRRNMPRPRKALADIDNMLKGFSSKSHVKLIPEAESPFHHKSSPTRPTSLSASLSVLQRQILNSKSSNDPFPNSDFGHSPAKNSSSTECTLKESDLDHTGMQLSNCDELKSPLVEEDNIDNLLKGISSKTLVKLIQEAKSPLHHRASPTPPRSPFASLSLLQRQVLLSKPSNDPFSIPDFGDSPAKNSSPIECMPKESGLDHTGMQPSNCNELKSPLVEEDDIATAKTGSQDVAIEDVTCTSEAIVHDNSSKFSFRVDVDMEDNVGGSMDIEVTDEQLSRHDADIDAQEISLLQRQILRSKPSNDPFSIPYFGHSPAKNSSPIECMPKESDLDHTGMQLSNCNELKSPLVEEDDIATAKTGSQDVAIEDVTCTSEAIVHDNSGKLSFCVDVRSSGTHVDMEDNVGDSMDIEVTNEQLSRHDADIDAQENGSNKLEDKVEDMLQEPVEAVASPECRVNMVDSTGENSNYIRTPLDQSNPAVVEDHAVHGLSQAPDNVPEQNIEKIQESIEVSLNEQIKAKSRLHKNKERSHRQSLAGAGLLWKSGLRRSTRIRTRPLEYWKGERLLYGRIHQSLTTVIGLKYVSPTKGDDGKPALKVKSYVSDEYKELVELAALH</sequence>
<dbReference type="GO" id="GO:0000776">
    <property type="term" value="C:kinetochore"/>
    <property type="evidence" value="ECO:0007669"/>
    <property type="project" value="InterPro"/>
</dbReference>
<comment type="similarity">
    <text evidence="2">Belongs to the CENP-C/MIF2 family.</text>
</comment>
<feature type="region of interest" description="Disordered" evidence="4">
    <location>
        <begin position="361"/>
        <end position="393"/>
    </location>
</feature>
<dbReference type="GO" id="GO:0051382">
    <property type="term" value="P:kinetochore assembly"/>
    <property type="evidence" value="ECO:0007669"/>
    <property type="project" value="InterPro"/>
</dbReference>
<dbReference type="PANTHER" id="PTHR16684:SF11">
    <property type="entry name" value="CENTROMERE PROTEIN C"/>
    <property type="match status" value="1"/>
</dbReference>
<reference evidence="5 6" key="1">
    <citation type="submission" date="2019-06" db="EMBL/GenBank/DDBJ databases">
        <title>A chromosomal-level reference genome of Carpinus fangiana (Coryloideae, Betulaceae).</title>
        <authorList>
            <person name="Yang X."/>
            <person name="Wang Z."/>
            <person name="Zhang L."/>
            <person name="Hao G."/>
            <person name="Liu J."/>
            <person name="Yang Y."/>
        </authorList>
    </citation>
    <scope>NUCLEOTIDE SEQUENCE [LARGE SCALE GENOMIC DNA]</scope>
    <source>
        <strain evidence="5">Cfa_2016G</strain>
        <tissue evidence="5">Leaf</tissue>
    </source>
</reference>
<comment type="subcellular location">
    <subcellularLocation>
        <location evidence="1">Nucleus</location>
    </subcellularLocation>
</comment>
<evidence type="ECO:0000256" key="1">
    <source>
        <dbReference type="ARBA" id="ARBA00004123"/>
    </source>
</evidence>
<dbReference type="PANTHER" id="PTHR16684">
    <property type="entry name" value="CENTROMERE PROTEIN C"/>
    <property type="match status" value="1"/>
</dbReference>
<dbReference type="GO" id="GO:0005634">
    <property type="term" value="C:nucleus"/>
    <property type="evidence" value="ECO:0007669"/>
    <property type="project" value="UniProtKB-SubCell"/>
</dbReference>
<protein>
    <recommendedName>
        <fullName evidence="7">Centromere protein C</fullName>
    </recommendedName>
</protein>
<accession>A0A5N6QG21</accession>
<organism evidence="5 6">
    <name type="scientific">Carpinus fangiana</name>
    <dbReference type="NCBI Taxonomy" id="176857"/>
    <lineage>
        <taxon>Eukaryota</taxon>
        <taxon>Viridiplantae</taxon>
        <taxon>Streptophyta</taxon>
        <taxon>Embryophyta</taxon>
        <taxon>Tracheophyta</taxon>
        <taxon>Spermatophyta</taxon>
        <taxon>Magnoliopsida</taxon>
        <taxon>eudicotyledons</taxon>
        <taxon>Gunneridae</taxon>
        <taxon>Pentapetalae</taxon>
        <taxon>rosids</taxon>
        <taxon>fabids</taxon>
        <taxon>Fagales</taxon>
        <taxon>Betulaceae</taxon>
        <taxon>Carpinus</taxon>
    </lineage>
</organism>
<keyword evidence="6" id="KW-1185">Reference proteome</keyword>
<feature type="region of interest" description="Disordered" evidence="4">
    <location>
        <begin position="472"/>
        <end position="506"/>
    </location>
</feature>
<evidence type="ECO:0000256" key="3">
    <source>
        <dbReference type="ARBA" id="ARBA00023242"/>
    </source>
</evidence>
<dbReference type="InterPro" id="IPR028386">
    <property type="entry name" value="CENP-C/Mif2/cnp3"/>
</dbReference>
<evidence type="ECO:0008006" key="7">
    <source>
        <dbReference type="Google" id="ProtNLM"/>
    </source>
</evidence>
<dbReference type="OrthoDB" id="1939643at2759"/>
<name>A0A5N6QG21_9ROSI</name>
<dbReference type="Proteomes" id="UP000327013">
    <property type="component" value="Chromosome 1"/>
</dbReference>
<dbReference type="GO" id="GO:0051315">
    <property type="term" value="P:attachment of mitotic spindle microtubules to kinetochore"/>
    <property type="evidence" value="ECO:0007669"/>
    <property type="project" value="TreeGrafter"/>
</dbReference>
<evidence type="ECO:0000256" key="4">
    <source>
        <dbReference type="SAM" id="MobiDB-lite"/>
    </source>
</evidence>
<evidence type="ECO:0000313" key="6">
    <source>
        <dbReference type="Proteomes" id="UP000327013"/>
    </source>
</evidence>
<proteinExistence type="inferred from homology"/>
<keyword evidence="3" id="KW-0539">Nucleus</keyword>
<dbReference type="EMBL" id="CM017321">
    <property type="protein sequence ID" value="KAE7997411.1"/>
    <property type="molecule type" value="Genomic_DNA"/>
</dbReference>